<dbReference type="InterPro" id="IPR037505">
    <property type="entry name" value="pH-resp_palC"/>
</dbReference>
<proteinExistence type="inferred from homology"/>
<feature type="compositionally biased region" description="Low complexity" evidence="3">
    <location>
        <begin position="358"/>
        <end position="375"/>
    </location>
</feature>
<organism evidence="5 6">
    <name type="scientific">Acaromyces ingoldii</name>
    <dbReference type="NCBI Taxonomy" id="215250"/>
    <lineage>
        <taxon>Eukaryota</taxon>
        <taxon>Fungi</taxon>
        <taxon>Dikarya</taxon>
        <taxon>Basidiomycota</taxon>
        <taxon>Ustilaginomycotina</taxon>
        <taxon>Exobasidiomycetes</taxon>
        <taxon>Exobasidiales</taxon>
        <taxon>Cryptobasidiaceae</taxon>
        <taxon>Acaromyces</taxon>
    </lineage>
</organism>
<evidence type="ECO:0000259" key="4">
    <source>
        <dbReference type="PROSITE" id="PS51180"/>
    </source>
</evidence>
<dbReference type="SMART" id="SM01041">
    <property type="entry name" value="BRO1"/>
    <property type="match status" value="1"/>
</dbReference>
<dbReference type="Proteomes" id="UP000245768">
    <property type="component" value="Unassembled WGS sequence"/>
</dbReference>
<feature type="region of interest" description="Disordered" evidence="3">
    <location>
        <begin position="528"/>
        <end position="554"/>
    </location>
</feature>
<dbReference type="InterPro" id="IPR038499">
    <property type="entry name" value="BRO1_sf"/>
</dbReference>
<dbReference type="PANTHER" id="PTHR40463:SF1">
    <property type="entry name" value="PH-RESPONSE REGULATOR PROTEIN PALC"/>
    <property type="match status" value="1"/>
</dbReference>
<evidence type="ECO:0000256" key="1">
    <source>
        <dbReference type="ARBA" id="ARBA00010997"/>
    </source>
</evidence>
<dbReference type="AlphaFoldDB" id="A0A316YPS6"/>
<feature type="region of interest" description="Disordered" evidence="3">
    <location>
        <begin position="321"/>
        <end position="377"/>
    </location>
</feature>
<comment type="similarity">
    <text evidence="1">Belongs to the palC family.</text>
</comment>
<dbReference type="STRING" id="215250.A0A316YPS6"/>
<dbReference type="GeneID" id="37046953"/>
<gene>
    <name evidence="5" type="ORF">FA10DRAFT_301874</name>
</gene>
<evidence type="ECO:0000256" key="3">
    <source>
        <dbReference type="SAM" id="MobiDB-lite"/>
    </source>
</evidence>
<name>A0A316YPS6_9BASI</name>
<dbReference type="Pfam" id="PF03097">
    <property type="entry name" value="BRO1"/>
    <property type="match status" value="1"/>
</dbReference>
<evidence type="ECO:0000313" key="6">
    <source>
        <dbReference type="Proteomes" id="UP000245768"/>
    </source>
</evidence>
<feature type="compositionally biased region" description="Gly residues" evidence="3">
    <location>
        <begin position="323"/>
        <end position="337"/>
    </location>
</feature>
<dbReference type="EMBL" id="KZ819636">
    <property type="protein sequence ID" value="PWN90658.1"/>
    <property type="molecule type" value="Genomic_DNA"/>
</dbReference>
<dbReference type="GO" id="GO:0005886">
    <property type="term" value="C:plasma membrane"/>
    <property type="evidence" value="ECO:0007669"/>
    <property type="project" value="TreeGrafter"/>
</dbReference>
<reference evidence="5 6" key="1">
    <citation type="journal article" date="2018" name="Mol. Biol. Evol.">
        <title>Broad Genomic Sampling Reveals a Smut Pathogenic Ancestry of the Fungal Clade Ustilaginomycotina.</title>
        <authorList>
            <person name="Kijpornyongpan T."/>
            <person name="Mondo S.J."/>
            <person name="Barry K."/>
            <person name="Sandor L."/>
            <person name="Lee J."/>
            <person name="Lipzen A."/>
            <person name="Pangilinan J."/>
            <person name="LaButti K."/>
            <person name="Hainaut M."/>
            <person name="Henrissat B."/>
            <person name="Grigoriev I.V."/>
            <person name="Spatafora J.W."/>
            <person name="Aime M.C."/>
        </authorList>
    </citation>
    <scope>NUCLEOTIDE SEQUENCE [LARGE SCALE GENOMIC DNA]</scope>
    <source>
        <strain evidence="5 6">MCA 4198</strain>
    </source>
</reference>
<dbReference type="PROSITE" id="PS51180">
    <property type="entry name" value="BRO1"/>
    <property type="match status" value="1"/>
</dbReference>
<evidence type="ECO:0000256" key="2">
    <source>
        <dbReference type="ARBA" id="ARBA00022193"/>
    </source>
</evidence>
<dbReference type="PANTHER" id="PTHR40463">
    <property type="entry name" value="PH-RESPONSE REGULATOR PROTEIN PALC"/>
    <property type="match status" value="1"/>
</dbReference>
<dbReference type="GO" id="GO:0071467">
    <property type="term" value="P:cellular response to pH"/>
    <property type="evidence" value="ECO:0007669"/>
    <property type="project" value="InterPro"/>
</dbReference>
<feature type="domain" description="BRO1" evidence="4">
    <location>
        <begin position="1"/>
        <end position="484"/>
    </location>
</feature>
<protein>
    <recommendedName>
        <fullName evidence="2">pH-response regulator protein palC</fullName>
    </recommendedName>
</protein>
<sequence>MYAFELPTTAPLSYADYLLSTQFSLEVSQATELRARLRDVLKGINAKAPAVSSSAEDDLDDEGASLDAHTQKDWMSVIQAIESYLPHLIAVHTCLRTDDILLRSEPVFAWRSVLSASSASSQLLSNVGSSKGRTAVSGVYYELVFVLLAYGMALCNLASSQVSALGAYESNRKQTISDEAMKGKDGTLKTSIESMTKATAVFDLVAQKLIPDWEMEVGAGRLSASGRPLDTSKEILGALSRLAEAEASALSIRHLLTPTIIQQTTQQLKAPPLPKSHPSPSVLAKLHLNVVEKAENASSLCKTFSRKSSVAAEEVIDIHDIGTNGGTRAGKSSGGGAFKSLKNRFGGGSGGGSSKDISNSPSTSSHSTSSNGPSTDEVAGSLLKHLRRTATLHRCKAYRWLAIDAGEFREQYGEAIVYLKLARSTLDQLDEAGKIRNSVKSSKGDATRRYWRMERETEQKDLDHWLASYQKLNDTVFFKPLPPVSAMQAKIPAGRSALTIKPFGLPLPAFGPGSLGYVSDGMRRLDLEGEGASNAPSKRGKETGDGYAGAGAYY</sequence>
<evidence type="ECO:0000313" key="5">
    <source>
        <dbReference type="EMBL" id="PWN90658.1"/>
    </source>
</evidence>
<dbReference type="RefSeq" id="XP_025377856.1">
    <property type="nucleotide sequence ID" value="XM_025525037.1"/>
</dbReference>
<dbReference type="InterPro" id="IPR004328">
    <property type="entry name" value="BRO1_dom"/>
</dbReference>
<accession>A0A316YPS6</accession>
<keyword evidence="6" id="KW-1185">Reference proteome</keyword>
<dbReference type="OrthoDB" id="10266451at2759"/>
<dbReference type="InParanoid" id="A0A316YPS6"/>
<dbReference type="Gene3D" id="1.25.40.280">
    <property type="entry name" value="alix/aip1 like domains"/>
    <property type="match status" value="1"/>
</dbReference>